<comment type="caution">
    <text evidence="6">The sequence shown here is derived from an EMBL/GenBank/DDBJ whole genome shotgun (WGS) entry which is preliminary data.</text>
</comment>
<dbReference type="CDD" id="cd06423">
    <property type="entry name" value="CESA_like"/>
    <property type="match status" value="1"/>
</dbReference>
<evidence type="ECO:0000256" key="4">
    <source>
        <dbReference type="SAM" id="Phobius"/>
    </source>
</evidence>
<evidence type="ECO:0000256" key="1">
    <source>
        <dbReference type="ARBA" id="ARBA00006739"/>
    </source>
</evidence>
<dbReference type="InterPro" id="IPR001173">
    <property type="entry name" value="Glyco_trans_2-like"/>
</dbReference>
<accession>A0ABW4LCI2</accession>
<dbReference type="GO" id="GO:0016757">
    <property type="term" value="F:glycosyltransferase activity"/>
    <property type="evidence" value="ECO:0007669"/>
    <property type="project" value="UniProtKB-KW"/>
</dbReference>
<comment type="similarity">
    <text evidence="1">Belongs to the glycosyltransferase 2 family.</text>
</comment>
<dbReference type="PANTHER" id="PTHR43630:SF1">
    <property type="entry name" value="POLY-BETA-1,6-N-ACETYL-D-GLUCOSAMINE SYNTHASE"/>
    <property type="match status" value="1"/>
</dbReference>
<organism evidence="6 7">
    <name type="scientific">Amnibacterium endophyticum</name>
    <dbReference type="NCBI Taxonomy" id="2109337"/>
    <lineage>
        <taxon>Bacteria</taxon>
        <taxon>Bacillati</taxon>
        <taxon>Actinomycetota</taxon>
        <taxon>Actinomycetes</taxon>
        <taxon>Micrococcales</taxon>
        <taxon>Microbacteriaceae</taxon>
        <taxon>Amnibacterium</taxon>
    </lineage>
</organism>
<keyword evidence="4" id="KW-0472">Membrane</keyword>
<protein>
    <submittedName>
        <fullName evidence="6">Glycosyltransferase</fullName>
        <ecNumber evidence="6">2.4.-.-</ecNumber>
    </submittedName>
</protein>
<keyword evidence="4" id="KW-1133">Transmembrane helix</keyword>
<dbReference type="SUPFAM" id="SSF53448">
    <property type="entry name" value="Nucleotide-diphospho-sugar transferases"/>
    <property type="match status" value="1"/>
</dbReference>
<sequence length="472" mass="52481">MNTPANPSATASTGEVTQLEHLLELPTRRKVQDVRIAAILPAYNEEESITATLESLLNQTRVPDAVFVLVNNSTDETYFVAREFEGLHSRTYRDHRYSCQVTVIDLGEVPDKKVGALNYGFALAKDFDYILGVDGDTTLDRRCVQHLTEEMVSDSRIGGISAIYGFDQSHARTGMQRFLVRSQRFQFAGFNMDNLLRNRNMAVLGGQCSLLNVEAMKRTMAANRQDSPWVTDSEIEDSLLSLQLKSAGYRTKISSKARADVGPMLTMRALDAQQVKWNAGGVELILQKPFHANLRLRWRENLAMIMNLASRVLFIALAAASLSIGAFQFSWWWAIPPVVSILLTLRIAMSIKGYTARDVFYALLFVPGELYMLLRGIHFLKAWVQVLTRTERDNWAAQARAENGDGGGGGVVLGLLGTVLVAAALGWGWLNLLPAVQSTLLAVGWTALAVVTIVQTLTMIRKLFRRHRGFTV</sequence>
<gene>
    <name evidence="6" type="ORF">ACFSBI_06745</name>
</gene>
<evidence type="ECO:0000256" key="3">
    <source>
        <dbReference type="ARBA" id="ARBA00022679"/>
    </source>
</evidence>
<keyword evidence="3 6" id="KW-0808">Transferase</keyword>
<dbReference type="EC" id="2.4.-.-" evidence="6"/>
<evidence type="ECO:0000313" key="7">
    <source>
        <dbReference type="Proteomes" id="UP001597347"/>
    </source>
</evidence>
<dbReference type="InterPro" id="IPR029044">
    <property type="entry name" value="Nucleotide-diphossugar_trans"/>
</dbReference>
<keyword evidence="7" id="KW-1185">Reference proteome</keyword>
<dbReference type="Pfam" id="PF00535">
    <property type="entry name" value="Glycos_transf_2"/>
    <property type="match status" value="1"/>
</dbReference>
<evidence type="ECO:0000259" key="5">
    <source>
        <dbReference type="Pfam" id="PF00535"/>
    </source>
</evidence>
<dbReference type="PANTHER" id="PTHR43630">
    <property type="entry name" value="POLY-BETA-1,6-N-ACETYL-D-GLUCOSAMINE SYNTHASE"/>
    <property type="match status" value="1"/>
</dbReference>
<feature type="transmembrane region" description="Helical" evidence="4">
    <location>
        <begin position="302"/>
        <end position="324"/>
    </location>
</feature>
<name>A0ABW4LCI2_9MICO</name>
<keyword evidence="4" id="KW-0812">Transmembrane</keyword>
<evidence type="ECO:0000256" key="2">
    <source>
        <dbReference type="ARBA" id="ARBA00022676"/>
    </source>
</evidence>
<dbReference type="EMBL" id="JBHUEA010000008">
    <property type="protein sequence ID" value="MFD1721245.1"/>
    <property type="molecule type" value="Genomic_DNA"/>
</dbReference>
<feature type="transmembrane region" description="Helical" evidence="4">
    <location>
        <begin position="410"/>
        <end position="430"/>
    </location>
</feature>
<dbReference type="Proteomes" id="UP001597347">
    <property type="component" value="Unassembled WGS sequence"/>
</dbReference>
<feature type="transmembrane region" description="Helical" evidence="4">
    <location>
        <begin position="442"/>
        <end position="460"/>
    </location>
</feature>
<proteinExistence type="inferred from homology"/>
<dbReference type="RefSeq" id="WP_377933307.1">
    <property type="nucleotide sequence ID" value="NZ_JBHUEA010000008.1"/>
</dbReference>
<feature type="domain" description="Glycosyltransferase 2-like" evidence="5">
    <location>
        <begin position="39"/>
        <end position="217"/>
    </location>
</feature>
<evidence type="ECO:0000313" key="6">
    <source>
        <dbReference type="EMBL" id="MFD1721245.1"/>
    </source>
</evidence>
<reference evidence="7" key="1">
    <citation type="journal article" date="2019" name="Int. J. Syst. Evol. Microbiol.">
        <title>The Global Catalogue of Microorganisms (GCM) 10K type strain sequencing project: providing services to taxonomists for standard genome sequencing and annotation.</title>
        <authorList>
            <consortium name="The Broad Institute Genomics Platform"/>
            <consortium name="The Broad Institute Genome Sequencing Center for Infectious Disease"/>
            <person name="Wu L."/>
            <person name="Ma J."/>
        </authorList>
    </citation>
    <scope>NUCLEOTIDE SEQUENCE [LARGE SCALE GENOMIC DNA]</scope>
    <source>
        <strain evidence="7">CGMCC 1.12471</strain>
    </source>
</reference>
<dbReference type="Gene3D" id="3.90.550.10">
    <property type="entry name" value="Spore Coat Polysaccharide Biosynthesis Protein SpsA, Chain A"/>
    <property type="match status" value="1"/>
</dbReference>
<keyword evidence="2 6" id="KW-0328">Glycosyltransferase</keyword>